<dbReference type="InterPro" id="IPR017941">
    <property type="entry name" value="Rieske_2Fe-2S"/>
</dbReference>
<protein>
    <submittedName>
        <fullName evidence="8">Nitrite reductase small subunit NirD</fullName>
    </submittedName>
</protein>
<reference evidence="8 9" key="1">
    <citation type="submission" date="2022-04" db="EMBL/GenBank/DDBJ databases">
        <title>Human microbiome associated bacterial genomes.</title>
        <authorList>
            <person name="Sandstrom S."/>
            <person name="Salamzade R."/>
            <person name="Kalan L.R."/>
        </authorList>
    </citation>
    <scope>NUCLEOTIDE SEQUENCE [LARGE SCALE GENOMIC DNA]</scope>
    <source>
        <strain evidence="9">p3-SID767</strain>
    </source>
</reference>
<keyword evidence="1" id="KW-0001">2Fe-2S</keyword>
<proteinExistence type="predicted"/>
<keyword evidence="6" id="KW-0534">Nitrate assimilation</keyword>
<evidence type="ECO:0000313" key="8">
    <source>
        <dbReference type="EMBL" id="MCT1606356.1"/>
    </source>
</evidence>
<evidence type="ECO:0000256" key="2">
    <source>
        <dbReference type="ARBA" id="ARBA00022723"/>
    </source>
</evidence>
<gene>
    <name evidence="8" type="primary">nirD</name>
    <name evidence="8" type="ORF">M3B43_03255</name>
</gene>
<evidence type="ECO:0000256" key="1">
    <source>
        <dbReference type="ARBA" id="ARBA00022714"/>
    </source>
</evidence>
<dbReference type="InterPro" id="IPR017881">
    <property type="entry name" value="NirD"/>
</dbReference>
<dbReference type="SUPFAM" id="SSF50022">
    <property type="entry name" value="ISP domain"/>
    <property type="match status" value="1"/>
</dbReference>
<dbReference type="PANTHER" id="PTHR40562">
    <property type="match status" value="1"/>
</dbReference>
<evidence type="ECO:0000256" key="6">
    <source>
        <dbReference type="ARBA" id="ARBA00023063"/>
    </source>
</evidence>
<dbReference type="Gene3D" id="2.102.10.10">
    <property type="entry name" value="Rieske [2Fe-2S] iron-sulphur domain"/>
    <property type="match status" value="1"/>
</dbReference>
<comment type="caution">
    <text evidence="8">The sequence shown here is derived from an EMBL/GenBank/DDBJ whole genome shotgun (WGS) entry which is preliminary data.</text>
</comment>
<dbReference type="Proteomes" id="UP001205046">
    <property type="component" value="Unassembled WGS sequence"/>
</dbReference>
<dbReference type="InterPro" id="IPR012748">
    <property type="entry name" value="Rieske-like_NirD"/>
</dbReference>
<keyword evidence="5" id="KW-0411">Iron-sulfur</keyword>
<keyword evidence="3" id="KW-0560">Oxidoreductase</keyword>
<dbReference type="PROSITE" id="PS51296">
    <property type="entry name" value="RIESKE"/>
    <property type="match status" value="1"/>
</dbReference>
<evidence type="ECO:0000313" key="9">
    <source>
        <dbReference type="Proteomes" id="UP001205046"/>
    </source>
</evidence>
<accession>A0ABT2HNW4</accession>
<dbReference type="Pfam" id="PF13806">
    <property type="entry name" value="Rieske_2"/>
    <property type="match status" value="1"/>
</dbReference>
<keyword evidence="4" id="KW-0408">Iron</keyword>
<dbReference type="PANTHER" id="PTHR40562:SF1">
    <property type="entry name" value="NITRITE REDUCTASE (NADH) SMALL SUBUNIT"/>
    <property type="match status" value="1"/>
</dbReference>
<evidence type="ECO:0000259" key="7">
    <source>
        <dbReference type="PROSITE" id="PS51296"/>
    </source>
</evidence>
<feature type="domain" description="Rieske" evidence="7">
    <location>
        <begin position="30"/>
        <end position="130"/>
    </location>
</feature>
<sequence length="132" mass="14571">MSLTAVIERHETTVVEPAWAHGHRQPAQWHQICRLEDLEPFWGEAALLGGVQVALVRLPDDRLFAVDHYDPLAQAHVMARGIVGSKQGRPTLASPINKQVYDLATGKCLSDDSLALRCYPVRVLQGVIEVLA</sequence>
<keyword evidence="9" id="KW-1185">Reference proteome</keyword>
<dbReference type="EMBL" id="JALXMO010000005">
    <property type="protein sequence ID" value="MCT1606356.1"/>
    <property type="molecule type" value="Genomic_DNA"/>
</dbReference>
<keyword evidence="2" id="KW-0479">Metal-binding</keyword>
<organism evidence="8 9">
    <name type="scientific">Nesterenkonia massiliensis</name>
    <dbReference type="NCBI Taxonomy" id="1232429"/>
    <lineage>
        <taxon>Bacteria</taxon>
        <taxon>Bacillati</taxon>
        <taxon>Actinomycetota</taxon>
        <taxon>Actinomycetes</taxon>
        <taxon>Micrococcales</taxon>
        <taxon>Micrococcaceae</taxon>
        <taxon>Nesterenkonia</taxon>
    </lineage>
</organism>
<evidence type="ECO:0000256" key="4">
    <source>
        <dbReference type="ARBA" id="ARBA00023004"/>
    </source>
</evidence>
<dbReference type="CDD" id="cd03529">
    <property type="entry name" value="Rieske_NirD"/>
    <property type="match status" value="1"/>
</dbReference>
<dbReference type="InterPro" id="IPR036922">
    <property type="entry name" value="Rieske_2Fe-2S_sf"/>
</dbReference>
<dbReference type="RefSeq" id="WP_260072536.1">
    <property type="nucleotide sequence ID" value="NZ_JALXMO010000005.1"/>
</dbReference>
<evidence type="ECO:0000256" key="3">
    <source>
        <dbReference type="ARBA" id="ARBA00023002"/>
    </source>
</evidence>
<evidence type="ECO:0000256" key="5">
    <source>
        <dbReference type="ARBA" id="ARBA00023014"/>
    </source>
</evidence>
<dbReference type="PROSITE" id="PS51300">
    <property type="entry name" value="NIRD"/>
    <property type="match status" value="1"/>
</dbReference>
<dbReference type="NCBIfam" id="TIGR02378">
    <property type="entry name" value="nirD_assim_sml"/>
    <property type="match status" value="1"/>
</dbReference>
<name>A0ABT2HNW4_9MICC</name>